<keyword evidence="1" id="KW-0812">Transmembrane</keyword>
<evidence type="ECO:0008006" key="4">
    <source>
        <dbReference type="Google" id="ProtNLM"/>
    </source>
</evidence>
<dbReference type="EMBL" id="KM507819">
    <property type="protein sequence ID" value="AIT14097.1"/>
    <property type="molecule type" value="Genomic_DNA"/>
</dbReference>
<keyword evidence="1" id="KW-1133">Transmembrane helix</keyword>
<keyword evidence="1" id="KW-0472">Membrane</keyword>
<feature type="transmembrane region" description="Helical" evidence="1">
    <location>
        <begin position="12"/>
        <end position="35"/>
    </location>
</feature>
<feature type="transmembrane region" description="Helical" evidence="1">
    <location>
        <begin position="75"/>
        <end position="99"/>
    </location>
</feature>
<dbReference type="Proteomes" id="UP000029889">
    <property type="component" value="Segment"/>
</dbReference>
<accession>A0A097EXC2</accession>
<keyword evidence="3" id="KW-1185">Reference proteome</keyword>
<evidence type="ECO:0000313" key="2">
    <source>
        <dbReference type="EMBL" id="AIT14097.1"/>
    </source>
</evidence>
<gene>
    <name evidence="2" type="primary">207</name>
    <name evidence="2" type="ORF">PBI_121Q_207</name>
</gene>
<sequence>MEQYFELINKVSFYVVSLVWVYYMFCYIIAFFRYTTLYERIYYDAPISFLMFCACTWGILEVLICGYSTDELNLVSVLTGFSFVVMIAAVPVWLFFGLVHRIDIWRSNIPEK</sequence>
<feature type="transmembrane region" description="Helical" evidence="1">
    <location>
        <begin position="47"/>
        <end position="69"/>
    </location>
</feature>
<dbReference type="KEGG" id="vg:22111247"/>
<dbReference type="GeneID" id="22111247"/>
<name>A0A097EXC2_9CAUD</name>
<dbReference type="RefSeq" id="YP_009101794.1">
    <property type="nucleotide sequence ID" value="NC_025447.1"/>
</dbReference>
<organism evidence="2 3">
    <name type="scientific">Escherichia phage 121Q</name>
    <dbReference type="NCBI Taxonomy" id="1555202"/>
    <lineage>
        <taxon>Viruses</taxon>
        <taxon>Duplodnaviria</taxon>
        <taxon>Heunggongvirae</taxon>
        <taxon>Uroviricota</taxon>
        <taxon>Caudoviricetes</taxon>
        <taxon>Asteriusvirus</taxon>
        <taxon>Asteriusvirus av121Q</taxon>
    </lineage>
</organism>
<proteinExistence type="predicted"/>
<protein>
    <recommendedName>
        <fullName evidence="4">Transmembrane protein</fullName>
    </recommendedName>
</protein>
<evidence type="ECO:0000256" key="1">
    <source>
        <dbReference type="SAM" id="Phobius"/>
    </source>
</evidence>
<evidence type="ECO:0000313" key="3">
    <source>
        <dbReference type="Proteomes" id="UP000029889"/>
    </source>
</evidence>
<reference evidence="2 3" key="1">
    <citation type="submission" date="2014-09" db="EMBL/GenBank/DDBJ databases">
        <authorList>
            <person name="Lapin J.S."/>
            <person name="Pope W.H."/>
            <person name="Hua J."/>
            <person name="Ford M.E."/>
            <person name="Conway J.F."/>
            <person name="Hatfull G.F."/>
            <person name="Hendrix R.W."/>
        </authorList>
    </citation>
    <scope>NUCLEOTIDE SEQUENCE [LARGE SCALE GENOMIC DNA]</scope>
</reference>